<name>A0A9J6P4T9_9CLOT</name>
<keyword evidence="3" id="KW-1185">Reference proteome</keyword>
<gene>
    <name evidence="2" type="ORF">KDK92_13825</name>
</gene>
<evidence type="ECO:0000313" key="2">
    <source>
        <dbReference type="EMBL" id="MCM1990805.1"/>
    </source>
</evidence>
<dbReference type="NCBIfam" id="TIGR02906">
    <property type="entry name" value="spore_CotS"/>
    <property type="match status" value="1"/>
</dbReference>
<keyword evidence="2" id="KW-0167">Capsid protein</keyword>
<dbReference type="EMBL" id="JAGSOJ010000002">
    <property type="protein sequence ID" value="MCM1990805.1"/>
    <property type="molecule type" value="Genomic_DNA"/>
</dbReference>
<comment type="caution">
    <text evidence="2">The sequence shown here is derived from an EMBL/GenBank/DDBJ whole genome shotgun (WGS) entry which is preliminary data.</text>
</comment>
<dbReference type="GO" id="GO:0042601">
    <property type="term" value="C:endospore-forming forespore"/>
    <property type="evidence" value="ECO:0007669"/>
    <property type="project" value="TreeGrafter"/>
</dbReference>
<feature type="domain" description="Aminoglycoside phosphotransferase" evidence="1">
    <location>
        <begin position="47"/>
        <end position="281"/>
    </location>
</feature>
<protein>
    <submittedName>
        <fullName evidence="2">CotS family spore coat protein</fullName>
    </submittedName>
</protein>
<keyword evidence="2" id="KW-0946">Virion</keyword>
<dbReference type="Gene3D" id="3.30.200.20">
    <property type="entry name" value="Phosphorylase Kinase, domain 1"/>
    <property type="match status" value="1"/>
</dbReference>
<evidence type="ECO:0000313" key="3">
    <source>
        <dbReference type="Proteomes" id="UP001056429"/>
    </source>
</evidence>
<dbReference type="PANTHER" id="PTHR39179:SF1">
    <property type="entry name" value="SPORE COAT PROTEIN I"/>
    <property type="match status" value="1"/>
</dbReference>
<reference evidence="2" key="2">
    <citation type="submission" date="2021-04" db="EMBL/GenBank/DDBJ databases">
        <authorList>
            <person name="Dong X."/>
        </authorList>
    </citation>
    <scope>NUCLEOTIDE SEQUENCE</scope>
    <source>
        <strain evidence="2">ZWT</strain>
    </source>
</reference>
<dbReference type="AlphaFoldDB" id="A0A9J6P4T9"/>
<dbReference type="InterPro" id="IPR014255">
    <property type="entry name" value="Spore_coat_CotS"/>
</dbReference>
<organism evidence="2 3">
    <name type="scientific">Oceanirhabdus seepicola</name>
    <dbReference type="NCBI Taxonomy" id="2828781"/>
    <lineage>
        <taxon>Bacteria</taxon>
        <taxon>Bacillati</taxon>
        <taxon>Bacillota</taxon>
        <taxon>Clostridia</taxon>
        <taxon>Eubacteriales</taxon>
        <taxon>Clostridiaceae</taxon>
        <taxon>Oceanirhabdus</taxon>
    </lineage>
</organism>
<dbReference type="Proteomes" id="UP001056429">
    <property type="component" value="Unassembled WGS sequence"/>
</dbReference>
<reference evidence="2" key="1">
    <citation type="journal article" date="2021" name="mSystems">
        <title>Bacteria and Archaea Synergistically Convert Glycine Betaine to Biogenic Methane in the Formosa Cold Seep of the South China Sea.</title>
        <authorList>
            <person name="Li L."/>
            <person name="Zhang W."/>
            <person name="Zhang S."/>
            <person name="Song L."/>
            <person name="Sun Q."/>
            <person name="Zhang H."/>
            <person name="Xiang H."/>
            <person name="Dong X."/>
        </authorList>
    </citation>
    <scope>NUCLEOTIDE SEQUENCE</scope>
    <source>
        <strain evidence="2">ZWT</strain>
    </source>
</reference>
<dbReference type="Gene3D" id="3.90.1200.10">
    <property type="match status" value="1"/>
</dbReference>
<evidence type="ECO:0000259" key="1">
    <source>
        <dbReference type="Pfam" id="PF01636"/>
    </source>
</evidence>
<sequence length="366" mass="43089">MSKKVSDRNSKLLSEENVRLNILPYYGLDNYNIEQIKFKDSEKQRAVYKVSKNNNQEYCLKKVYYGIGELLFTYSAVEWWNKKGVNVPIFIPTVSGGRFISYENMLFILTPWIKGTKLNYDNLDSFIESGNNLSFMHKVGHNFTSITGSTLKHQSSNPLKSITKRHLTLINYFNSALLLEDNFSKLYVKLFDKILQLSSMAYKISSTINYSNLTISLCHMDYVNKNIIFDNNNQIWVIDFDNCKLTPVANDICHSLRRYLKRSSTLWNYNTARLWLEIYNRTNPLNYDDIKLIYMSLIFPQKIWKLTRDYYKNYKKCNKNAFSHLLEQSLATIDTKIAFALNFELDLEHMVSEFNNSPKFYCSFEE</sequence>
<proteinExistence type="predicted"/>
<dbReference type="InterPro" id="IPR011009">
    <property type="entry name" value="Kinase-like_dom_sf"/>
</dbReference>
<dbReference type="PANTHER" id="PTHR39179">
    <property type="entry name" value="SPORE COAT PROTEIN I"/>
    <property type="match status" value="1"/>
</dbReference>
<dbReference type="RefSeq" id="WP_250859895.1">
    <property type="nucleotide sequence ID" value="NZ_JAGSOJ010000002.1"/>
</dbReference>
<dbReference type="InterPro" id="IPR002575">
    <property type="entry name" value="Aminoglycoside_PTrfase"/>
</dbReference>
<dbReference type="SUPFAM" id="SSF56112">
    <property type="entry name" value="Protein kinase-like (PK-like)"/>
    <property type="match status" value="1"/>
</dbReference>
<accession>A0A9J6P4T9</accession>
<dbReference type="Pfam" id="PF01636">
    <property type="entry name" value="APH"/>
    <property type="match status" value="1"/>
</dbReference>
<dbReference type="InterPro" id="IPR047175">
    <property type="entry name" value="CotS-like"/>
</dbReference>